<comment type="caution">
    <text evidence="2">The sequence shown here is derived from an EMBL/GenBank/DDBJ whole genome shotgun (WGS) entry which is preliminary data.</text>
</comment>
<feature type="transmembrane region" description="Helical" evidence="1">
    <location>
        <begin position="214"/>
        <end position="234"/>
    </location>
</feature>
<feature type="transmembrane region" description="Helical" evidence="1">
    <location>
        <begin position="246"/>
        <end position="266"/>
    </location>
</feature>
<dbReference type="AlphaFoldDB" id="A0A4Y2D0T8"/>
<name>A0A4Y2D0T8_ARAVE</name>
<dbReference type="Proteomes" id="UP000499080">
    <property type="component" value="Unassembled WGS sequence"/>
</dbReference>
<evidence type="ECO:0000256" key="1">
    <source>
        <dbReference type="SAM" id="Phobius"/>
    </source>
</evidence>
<organism evidence="2 3">
    <name type="scientific">Araneus ventricosus</name>
    <name type="common">Orbweaver spider</name>
    <name type="synonym">Epeira ventricosa</name>
    <dbReference type="NCBI Taxonomy" id="182803"/>
    <lineage>
        <taxon>Eukaryota</taxon>
        <taxon>Metazoa</taxon>
        <taxon>Ecdysozoa</taxon>
        <taxon>Arthropoda</taxon>
        <taxon>Chelicerata</taxon>
        <taxon>Arachnida</taxon>
        <taxon>Araneae</taxon>
        <taxon>Araneomorphae</taxon>
        <taxon>Entelegynae</taxon>
        <taxon>Araneoidea</taxon>
        <taxon>Araneidae</taxon>
        <taxon>Araneus</taxon>
    </lineage>
</organism>
<proteinExistence type="predicted"/>
<protein>
    <submittedName>
        <fullName evidence="2">Uncharacterized protein</fullName>
    </submittedName>
</protein>
<reference evidence="2 3" key="1">
    <citation type="journal article" date="2019" name="Sci. Rep.">
        <title>Orb-weaving spider Araneus ventricosus genome elucidates the spidroin gene catalogue.</title>
        <authorList>
            <person name="Kono N."/>
            <person name="Nakamura H."/>
            <person name="Ohtoshi R."/>
            <person name="Moran D.A.P."/>
            <person name="Shinohara A."/>
            <person name="Yoshida Y."/>
            <person name="Fujiwara M."/>
            <person name="Mori M."/>
            <person name="Tomita M."/>
            <person name="Arakawa K."/>
        </authorList>
    </citation>
    <scope>NUCLEOTIDE SEQUENCE [LARGE SCALE GENOMIC DNA]</scope>
</reference>
<keyword evidence="1" id="KW-1133">Transmembrane helix</keyword>
<evidence type="ECO:0000313" key="2">
    <source>
        <dbReference type="EMBL" id="GBM09598.1"/>
    </source>
</evidence>
<keyword evidence="3" id="KW-1185">Reference proteome</keyword>
<feature type="transmembrane region" description="Helical" evidence="1">
    <location>
        <begin position="45"/>
        <end position="63"/>
    </location>
</feature>
<dbReference type="EMBL" id="BGPR01000272">
    <property type="protein sequence ID" value="GBM09598.1"/>
    <property type="molecule type" value="Genomic_DNA"/>
</dbReference>
<keyword evidence="1" id="KW-0472">Membrane</keyword>
<evidence type="ECO:0000313" key="3">
    <source>
        <dbReference type="Proteomes" id="UP000499080"/>
    </source>
</evidence>
<feature type="transmembrane region" description="Helical" evidence="1">
    <location>
        <begin position="99"/>
        <end position="121"/>
    </location>
</feature>
<dbReference type="OrthoDB" id="10530739at2759"/>
<feature type="transmembrane region" description="Helical" evidence="1">
    <location>
        <begin position="12"/>
        <end position="33"/>
    </location>
</feature>
<accession>A0A4Y2D0T8</accession>
<sequence>MSYIGVICHQISRVAAVFIFLYTLGTNAFIFIKEKSSSNQAHYDAAAESIECLALIYFFWLFQKSRQDILDVFKLLDAMGSRLCIVSSIYTWENRLKKFLVWASIHHVLYSAIYSYFVVYYKYSEEEFAVVYWLEKAIAHRKVLCIFSFFVVFIKKAIILGYFEVFNLLYSLVCFVIYQTCKEHLKILNNQDGKGLETLYRVLTKNIKKIDRKLNFKAFVLFMILFSHTFRYVFDSMFEDNQRFVLVGLFFEFLHDLIGILMLSFLGSSVHEICKSIREKVLRLDPVLFVAQPETLLKFQRLEVYMTLWDMINLRRSLLITIFEITLTYAVVVGNA</sequence>
<feature type="transmembrane region" description="Helical" evidence="1">
    <location>
        <begin position="159"/>
        <end position="178"/>
    </location>
</feature>
<gene>
    <name evidence="2" type="ORF">AVEN_29445_1</name>
</gene>
<keyword evidence="1" id="KW-0812">Transmembrane</keyword>